<feature type="compositionally biased region" description="Basic and acidic residues" evidence="1">
    <location>
        <begin position="13"/>
        <end position="28"/>
    </location>
</feature>
<sequence length="63" mass="6750">MRRGGFDGLSRGRRGEKAPPEDAGDGTRGRLGQGGVRSRNTPPGIAVRVSVRYPPGYIVREEA</sequence>
<reference evidence="2" key="2">
    <citation type="submission" date="2020-09" db="EMBL/GenBank/DDBJ databases">
        <authorList>
            <person name="Sun Q."/>
            <person name="Ohkuma M."/>
        </authorList>
    </citation>
    <scope>NUCLEOTIDE SEQUENCE</scope>
    <source>
        <strain evidence="2">JCM 4386</strain>
    </source>
</reference>
<evidence type="ECO:0000313" key="3">
    <source>
        <dbReference type="Proteomes" id="UP000606194"/>
    </source>
</evidence>
<organism evidence="2 3">
    <name type="scientific">Streptomyces humidus</name>
    <dbReference type="NCBI Taxonomy" id="52259"/>
    <lineage>
        <taxon>Bacteria</taxon>
        <taxon>Bacillati</taxon>
        <taxon>Actinomycetota</taxon>
        <taxon>Actinomycetes</taxon>
        <taxon>Kitasatosporales</taxon>
        <taxon>Streptomycetaceae</taxon>
        <taxon>Streptomyces</taxon>
    </lineage>
</organism>
<reference evidence="2" key="1">
    <citation type="journal article" date="2014" name="Int. J. Syst. Evol. Microbiol.">
        <title>Complete genome sequence of Corynebacterium casei LMG S-19264T (=DSM 44701T), isolated from a smear-ripened cheese.</title>
        <authorList>
            <consortium name="US DOE Joint Genome Institute (JGI-PGF)"/>
            <person name="Walter F."/>
            <person name="Albersmeier A."/>
            <person name="Kalinowski J."/>
            <person name="Ruckert C."/>
        </authorList>
    </citation>
    <scope>NUCLEOTIDE SEQUENCE</scope>
    <source>
        <strain evidence="2">JCM 4386</strain>
    </source>
</reference>
<name>A0A918FTT5_9ACTN</name>
<dbReference type="EMBL" id="BMTL01000008">
    <property type="protein sequence ID" value="GGR83805.1"/>
    <property type="molecule type" value="Genomic_DNA"/>
</dbReference>
<dbReference type="AlphaFoldDB" id="A0A918FTT5"/>
<proteinExistence type="predicted"/>
<dbReference type="Proteomes" id="UP000606194">
    <property type="component" value="Unassembled WGS sequence"/>
</dbReference>
<evidence type="ECO:0000256" key="1">
    <source>
        <dbReference type="SAM" id="MobiDB-lite"/>
    </source>
</evidence>
<protein>
    <submittedName>
        <fullName evidence="2">Uncharacterized protein</fullName>
    </submittedName>
</protein>
<comment type="caution">
    <text evidence="2">The sequence shown here is derived from an EMBL/GenBank/DDBJ whole genome shotgun (WGS) entry which is preliminary data.</text>
</comment>
<accession>A0A918FTT5</accession>
<keyword evidence="3" id="KW-1185">Reference proteome</keyword>
<feature type="region of interest" description="Disordered" evidence="1">
    <location>
        <begin position="1"/>
        <end position="47"/>
    </location>
</feature>
<evidence type="ECO:0000313" key="2">
    <source>
        <dbReference type="EMBL" id="GGR83805.1"/>
    </source>
</evidence>
<gene>
    <name evidence="2" type="ORF">GCM10010269_23630</name>
</gene>